<dbReference type="SUPFAM" id="SSF48239">
    <property type="entry name" value="Terpenoid cyclases/Protein prenyltransferases"/>
    <property type="match status" value="1"/>
</dbReference>
<evidence type="ECO:0000313" key="1">
    <source>
        <dbReference type="EMBL" id="GGJ89558.1"/>
    </source>
</evidence>
<dbReference type="InterPro" id="IPR008930">
    <property type="entry name" value="Terpenoid_cyclase/PrenylTrfase"/>
</dbReference>
<dbReference type="RefSeq" id="WP_188744239.1">
    <property type="nucleotide sequence ID" value="NZ_BAABFW010000014.1"/>
</dbReference>
<evidence type="ECO:0008006" key="3">
    <source>
        <dbReference type="Google" id="ProtNLM"/>
    </source>
</evidence>
<dbReference type="AlphaFoldDB" id="A0A917PS65"/>
<comment type="caution">
    <text evidence="1">The sequence shown here is derived from an EMBL/GenBank/DDBJ whole genome shotgun (WGS) entry which is preliminary data.</text>
</comment>
<dbReference type="Gene3D" id="1.50.10.20">
    <property type="match status" value="1"/>
</dbReference>
<reference evidence="1" key="1">
    <citation type="journal article" date="2014" name="Int. J. Syst. Evol. Microbiol.">
        <title>Complete genome sequence of Corynebacterium casei LMG S-19264T (=DSM 44701T), isolated from a smear-ripened cheese.</title>
        <authorList>
            <consortium name="US DOE Joint Genome Institute (JGI-PGF)"/>
            <person name="Walter F."/>
            <person name="Albersmeier A."/>
            <person name="Kalinowski J."/>
            <person name="Ruckert C."/>
        </authorList>
    </citation>
    <scope>NUCLEOTIDE SEQUENCE</scope>
    <source>
        <strain evidence="1">CGMCC 1.8984</strain>
    </source>
</reference>
<name>A0A917PS65_9MICO</name>
<proteinExistence type="predicted"/>
<keyword evidence="2" id="KW-1185">Reference proteome</keyword>
<dbReference type="Proteomes" id="UP000636956">
    <property type="component" value="Unassembled WGS sequence"/>
</dbReference>
<evidence type="ECO:0000313" key="2">
    <source>
        <dbReference type="Proteomes" id="UP000636956"/>
    </source>
</evidence>
<protein>
    <recommendedName>
        <fullName evidence="3">Squalene cyclase C-terminal domain-containing protein</fullName>
    </recommendedName>
</protein>
<accession>A0A917PS65</accession>
<sequence length="325" mass="36617">MELMDWLLDSDPSIRWQVMRDLLDEPADAVAAERALIATEGWGARLLALQDERGYWGGDEYGMHGERTSTTWTLHLLRRLGIDPYAPETRAVIERVRDGVTWREFDDLPYFHGEVEECINGGVLALAAYFGELGKGSDRIIERLLGERLPDGGWNCDPIEESQVSSFDSTLCVLEGLLAYERTSGTAGGPSPEEKAAVREARHRGEEYLLERSLFKRRSTGQVANERYLSLAFPPYWFYDVLRALDHFREVGGWPDPRLADAIAVVLEQRGDDGRWPASAPRRGEVHFAVEAPEGEPSRWNTLRALRVLRWYEGDAAGAADVPQT</sequence>
<gene>
    <name evidence="1" type="ORF">GCM10011372_30210</name>
</gene>
<dbReference type="EMBL" id="BMMD01000020">
    <property type="protein sequence ID" value="GGJ89558.1"/>
    <property type="molecule type" value="Genomic_DNA"/>
</dbReference>
<organism evidence="1 2">
    <name type="scientific">Agromyces bauzanensis</name>
    <dbReference type="NCBI Taxonomy" id="1308924"/>
    <lineage>
        <taxon>Bacteria</taxon>
        <taxon>Bacillati</taxon>
        <taxon>Actinomycetota</taxon>
        <taxon>Actinomycetes</taxon>
        <taxon>Micrococcales</taxon>
        <taxon>Microbacteriaceae</taxon>
        <taxon>Agromyces</taxon>
    </lineage>
</organism>
<reference evidence="1" key="2">
    <citation type="submission" date="2020-09" db="EMBL/GenBank/DDBJ databases">
        <authorList>
            <person name="Sun Q."/>
            <person name="Zhou Y."/>
        </authorList>
    </citation>
    <scope>NUCLEOTIDE SEQUENCE</scope>
    <source>
        <strain evidence="1">CGMCC 1.8984</strain>
    </source>
</reference>